<protein>
    <submittedName>
        <fullName evidence="1">Uncharacterized protein</fullName>
    </submittedName>
</protein>
<name>A0A939EXW4_9BACT</name>
<evidence type="ECO:0000313" key="1">
    <source>
        <dbReference type="EMBL" id="MBO0358627.1"/>
    </source>
</evidence>
<dbReference type="AlphaFoldDB" id="A0A939EXW4"/>
<dbReference type="EMBL" id="JAFLQZ010000006">
    <property type="protein sequence ID" value="MBO0358627.1"/>
    <property type="molecule type" value="Genomic_DNA"/>
</dbReference>
<sequence>MTTVRDLITGAARLLGVIQKGEALAADEAADGFSALNDMLGTWSNESLLIFSRTVEEFTLQPNVAAYPIGPGLTFDTVRPTVIHEAYVRYQGFDQELWIISDEEYNGIYDKSTPSIYPTRLSFDNAYPVGTIRVNPVPDRASTLILSSEKPITEFASLDSEILLPPGWARALRYNLAIEMAPEYDVMPSQLVLLGAQNAKGQLKITALRSQPETVKQRSGRYNIYTDQVE</sequence>
<gene>
    <name evidence="1" type="ORF">J0X19_11780</name>
</gene>
<dbReference type="Proteomes" id="UP000664144">
    <property type="component" value="Unassembled WGS sequence"/>
</dbReference>
<evidence type="ECO:0000313" key="2">
    <source>
        <dbReference type="Proteomes" id="UP000664144"/>
    </source>
</evidence>
<dbReference type="Gene3D" id="1.10.3230.20">
    <property type="entry name" value="P22 tail accessory factor (Gp4)"/>
    <property type="match status" value="2"/>
</dbReference>
<comment type="caution">
    <text evidence="1">The sequence shown here is derived from an EMBL/GenBank/DDBJ whole genome shotgun (WGS) entry which is preliminary data.</text>
</comment>
<proteinExistence type="predicted"/>
<keyword evidence="2" id="KW-1185">Reference proteome</keyword>
<reference evidence="1" key="1">
    <citation type="submission" date="2021-03" db="EMBL/GenBank/DDBJ databases">
        <authorList>
            <person name="Kim M.K."/>
        </authorList>
    </citation>
    <scope>NUCLEOTIDE SEQUENCE</scope>
    <source>
        <strain evidence="1">BT186</strain>
    </source>
</reference>
<dbReference type="InterPro" id="IPR038258">
    <property type="entry name" value="Gp4_sf"/>
</dbReference>
<organism evidence="1 2">
    <name type="scientific">Hymenobacter telluris</name>
    <dbReference type="NCBI Taxonomy" id="2816474"/>
    <lineage>
        <taxon>Bacteria</taxon>
        <taxon>Pseudomonadati</taxon>
        <taxon>Bacteroidota</taxon>
        <taxon>Cytophagia</taxon>
        <taxon>Cytophagales</taxon>
        <taxon>Hymenobacteraceae</taxon>
        <taxon>Hymenobacter</taxon>
    </lineage>
</organism>
<accession>A0A939EXW4</accession>
<dbReference type="RefSeq" id="WP_206984553.1">
    <property type="nucleotide sequence ID" value="NZ_JAFLQZ010000006.1"/>
</dbReference>